<evidence type="ECO:0000256" key="1">
    <source>
        <dbReference type="SAM" id="MobiDB-lite"/>
    </source>
</evidence>
<reference evidence="2 3" key="1">
    <citation type="submission" date="2015-01" db="EMBL/GenBank/DDBJ databases">
        <title>Evolution of Trichinella species and genotypes.</title>
        <authorList>
            <person name="Korhonen P.K."/>
            <person name="Edoardo P."/>
            <person name="Giuseppe L.R."/>
            <person name="Gasser R.B."/>
        </authorList>
    </citation>
    <scope>NUCLEOTIDE SEQUENCE [LARGE SCALE GENOMIC DNA]</scope>
    <source>
        <strain evidence="2">ISS120</strain>
    </source>
</reference>
<name>A0A0V1CIT8_TRIBR</name>
<proteinExistence type="predicted"/>
<dbReference type="Proteomes" id="UP000054653">
    <property type="component" value="Unassembled WGS sequence"/>
</dbReference>
<protein>
    <submittedName>
        <fullName evidence="2">Uncharacterized protein</fullName>
    </submittedName>
</protein>
<evidence type="ECO:0000313" key="2">
    <source>
        <dbReference type="EMBL" id="KRY49194.1"/>
    </source>
</evidence>
<dbReference type="EMBL" id="JYDI01000183">
    <property type="protein sequence ID" value="KRY49194.1"/>
    <property type="molecule type" value="Genomic_DNA"/>
</dbReference>
<accession>A0A0V1CIT8</accession>
<gene>
    <name evidence="2" type="ORF">T03_13174</name>
</gene>
<comment type="caution">
    <text evidence="2">The sequence shown here is derived from an EMBL/GenBank/DDBJ whole genome shotgun (WGS) entry which is preliminary data.</text>
</comment>
<keyword evidence="3" id="KW-1185">Reference proteome</keyword>
<dbReference type="AlphaFoldDB" id="A0A0V1CIT8"/>
<feature type="region of interest" description="Disordered" evidence="1">
    <location>
        <begin position="1"/>
        <end position="40"/>
    </location>
</feature>
<sequence>MSTRRRDRECEKEQAQRRRANWREPGGKSTDPTRRVVTTEIGPSCAKMSVVQPKILHLLERDGLLLRPGELGRCR</sequence>
<feature type="compositionally biased region" description="Basic and acidic residues" evidence="1">
    <location>
        <begin position="1"/>
        <end position="34"/>
    </location>
</feature>
<evidence type="ECO:0000313" key="3">
    <source>
        <dbReference type="Proteomes" id="UP000054653"/>
    </source>
</evidence>
<organism evidence="2 3">
    <name type="scientific">Trichinella britovi</name>
    <name type="common">Parasitic roundworm</name>
    <dbReference type="NCBI Taxonomy" id="45882"/>
    <lineage>
        <taxon>Eukaryota</taxon>
        <taxon>Metazoa</taxon>
        <taxon>Ecdysozoa</taxon>
        <taxon>Nematoda</taxon>
        <taxon>Enoplea</taxon>
        <taxon>Dorylaimia</taxon>
        <taxon>Trichinellida</taxon>
        <taxon>Trichinellidae</taxon>
        <taxon>Trichinella</taxon>
    </lineage>
</organism>